<dbReference type="InterPro" id="IPR014043">
    <property type="entry name" value="Acyl_transferase_dom"/>
</dbReference>
<dbReference type="RefSeq" id="WP_394829191.1">
    <property type="nucleotide sequence ID" value="NZ_CP089984.1"/>
</dbReference>
<dbReference type="PROSITE" id="PS50075">
    <property type="entry name" value="CARRIER"/>
    <property type="match status" value="1"/>
</dbReference>
<feature type="domain" description="Carrier" evidence="5">
    <location>
        <begin position="1288"/>
        <end position="1363"/>
    </location>
</feature>
<dbReference type="Gene3D" id="3.10.129.110">
    <property type="entry name" value="Polyketide synthase dehydratase"/>
    <property type="match status" value="1"/>
</dbReference>
<dbReference type="Gene3D" id="3.40.47.10">
    <property type="match status" value="1"/>
</dbReference>
<accession>A0ABZ2MAQ6</accession>
<evidence type="ECO:0000256" key="3">
    <source>
        <dbReference type="ARBA" id="ARBA00022679"/>
    </source>
</evidence>
<dbReference type="PANTHER" id="PTHR43775:SF51">
    <property type="entry name" value="INACTIVE PHENOLPHTHIOCEROL SYNTHESIS POLYKETIDE SYNTHASE TYPE I PKS1-RELATED"/>
    <property type="match status" value="1"/>
</dbReference>
<dbReference type="Pfam" id="PF14765">
    <property type="entry name" value="PS-DH"/>
    <property type="match status" value="1"/>
</dbReference>
<dbReference type="EMBL" id="CP089984">
    <property type="protein sequence ID" value="WXB19586.1"/>
    <property type="molecule type" value="Genomic_DNA"/>
</dbReference>
<dbReference type="Pfam" id="PF00698">
    <property type="entry name" value="Acyl_transf_1"/>
    <property type="match status" value="1"/>
</dbReference>
<dbReference type="InterPro" id="IPR020807">
    <property type="entry name" value="PKS_DH"/>
</dbReference>
<dbReference type="CDD" id="cd00833">
    <property type="entry name" value="PKS"/>
    <property type="match status" value="1"/>
</dbReference>
<dbReference type="PROSITE" id="PS00012">
    <property type="entry name" value="PHOSPHOPANTETHEINE"/>
    <property type="match status" value="1"/>
</dbReference>
<dbReference type="Gene3D" id="3.30.70.3290">
    <property type="match status" value="1"/>
</dbReference>
<organism evidence="8 9">
    <name type="scientific">Pendulispora albinea</name>
    <dbReference type="NCBI Taxonomy" id="2741071"/>
    <lineage>
        <taxon>Bacteria</taxon>
        <taxon>Pseudomonadati</taxon>
        <taxon>Myxococcota</taxon>
        <taxon>Myxococcia</taxon>
        <taxon>Myxococcales</taxon>
        <taxon>Sorangiineae</taxon>
        <taxon>Pendulisporaceae</taxon>
        <taxon>Pendulispora</taxon>
    </lineage>
</organism>
<dbReference type="SMART" id="SM00826">
    <property type="entry name" value="PKS_DH"/>
    <property type="match status" value="1"/>
</dbReference>
<feature type="domain" description="Ketosynthase family 3 (KS3)" evidence="6">
    <location>
        <begin position="34"/>
        <end position="460"/>
    </location>
</feature>
<dbReference type="PROSITE" id="PS52019">
    <property type="entry name" value="PKS_MFAS_DH"/>
    <property type="match status" value="1"/>
</dbReference>
<dbReference type="Pfam" id="PF00550">
    <property type="entry name" value="PP-binding"/>
    <property type="match status" value="1"/>
</dbReference>
<dbReference type="InterPro" id="IPR049900">
    <property type="entry name" value="PKS_mFAS_DH"/>
</dbReference>
<evidence type="ECO:0000259" key="6">
    <source>
        <dbReference type="PROSITE" id="PS52004"/>
    </source>
</evidence>
<dbReference type="Proteomes" id="UP001370348">
    <property type="component" value="Chromosome"/>
</dbReference>
<dbReference type="Gene3D" id="3.40.366.10">
    <property type="entry name" value="Malonyl-Coenzyme A Acyl Carrier Protein, domain 2"/>
    <property type="match status" value="1"/>
</dbReference>
<dbReference type="Pfam" id="PF00109">
    <property type="entry name" value="ketoacyl-synt"/>
    <property type="match status" value="1"/>
</dbReference>
<dbReference type="InterPro" id="IPR009081">
    <property type="entry name" value="PP-bd_ACP"/>
</dbReference>
<evidence type="ECO:0000313" key="8">
    <source>
        <dbReference type="EMBL" id="WXB19586.1"/>
    </source>
</evidence>
<feature type="region of interest" description="C-terminal hotdog fold" evidence="4">
    <location>
        <begin position="1091"/>
        <end position="1237"/>
    </location>
</feature>
<dbReference type="InterPro" id="IPR018201">
    <property type="entry name" value="Ketoacyl_synth_AS"/>
</dbReference>
<dbReference type="Pfam" id="PF21089">
    <property type="entry name" value="PKS_DH_N"/>
    <property type="match status" value="1"/>
</dbReference>
<sequence length="1454" mass="153713">MNKPPSDAMDALRAALLSVHRLREQNRELVHAAREPIAIVAMACRFPGGIRTPEALWEILREGGDAISGFPSDRDWDLEALYDPDPGASGKSITREGGFLQDPHGFDPGFFGISPREALAIDPQQRLLLETSWEAFERAGVPPRTLHGSQTGVFVGVMYNDYGTRLRHVPDDLEGYVGMGSSASAASGRIAYTFGLHGPALTLDTACSSSLIAVHLACQALRQGECSLALAGGVAIMATPGVFVAFSRQRALAPDGRCKSFSAEADGTAWSEGAGMLLLERLSDAKRNGHPILAVLRGSAVNQDGRSQGLTAPNGPAQERVILQALENAHLSPKDIDAVEAHGTGTTLGDPIEAHALLATYGQARSKDNPLWLGSLKSNLGHTQAAAGVGSVMKMVLALEHRLLPRTLHAQNPSPHIDWSPGTVRLLNEAVPWPATDRPRRAGISSFSASGTNAHLIVEEAPAAASSPETASEGGAPATLPVLLSAKSEAGLRAQAARLREHLVAHPQVSLGDVAYSLAVTRSHFERRAVLVTGDRAQLIAGLEALAHGAPAHGQHAPDGQSEPAAVAGESAGDGKLVFVFPGQGSQWPGMARALLASSRVFREQIEACERALAPYVDWSLRAVLEGEPEGDAFLERVDVVQPILFAVMVALAALWREAGVRPDAVIGHSQGEIAAAHVAGALSLDDAAKIVALRSRALTALAGKGAMAAVELGPDALQPHIERFAGRLALAAVNGPRATLVSGEPDAIDALVLELTSADVFARKVRVDYASHGPQVDAVEEELLSRLAGVAPRASSVAMYSTVTGARIDGTALDAAYWYRNLRQTVRFAEATERLLEEGHPFFVEVSPHPVLALALGETLEDAARRRTDAPGRAFTVVGTLRRHEGDLTRFLRSFAELHVRGRNVDWNAFFRPWKPRRVDLPTYAFQREPFWLRATEPRNADVTSVGLLPTDHPLLGAAVGLASSDGYVFTGRVALAEHPQLLGEQRGDTIAFPWAVMVELALAAAERIGLDRLEELTLESPFALPASAVVLVQLAVAPPDAKGRRLLTLYATREDAPDAAWTLCARGALGAADERAGSFELRAWPPPGTVPLSLDEGDDGDTAGLAPPAERHVLRAVYARGDELFAEVELPEAMASEAERFVLHPALLEGASQALVVAGLGDRDPGVHDDAVAMTWPAAWNEVAIHAVGASALRVRLARNDAGGSYAIALADPAGEPVAHIGALTARSLSNDELAALSSASPAGEQAARARALARASRPRAASGASGDASSLVSRIVALPPDKRERALLDVVRANVAAVLGIASPGAIEPHRPIQELGLDSIMALGVRNRLSAATGLRLKTTLLFDHPTAASVAKLLLERLLADKGSETGLTGAGTAADLDRVERTLSALHANEAMRKAVTLRLQTLLRTWTSQDDAPHDATFTEKVDAASIDELLLLLDRKLGEDTDVSSS</sequence>
<dbReference type="InterPro" id="IPR014030">
    <property type="entry name" value="Ketoacyl_synth_N"/>
</dbReference>
<dbReference type="SUPFAM" id="SSF53901">
    <property type="entry name" value="Thiolase-like"/>
    <property type="match status" value="1"/>
</dbReference>
<dbReference type="SMART" id="SM00825">
    <property type="entry name" value="PKS_KS"/>
    <property type="match status" value="1"/>
</dbReference>
<evidence type="ECO:0000259" key="7">
    <source>
        <dbReference type="PROSITE" id="PS52019"/>
    </source>
</evidence>
<dbReference type="InterPro" id="IPR016039">
    <property type="entry name" value="Thiolase-like"/>
</dbReference>
<dbReference type="PROSITE" id="PS00606">
    <property type="entry name" value="KS3_1"/>
    <property type="match status" value="1"/>
</dbReference>
<reference evidence="8 9" key="1">
    <citation type="submission" date="2021-12" db="EMBL/GenBank/DDBJ databases">
        <title>Discovery of the Pendulisporaceae a myxobacterial family with distinct sporulation behavior and unique specialized metabolism.</title>
        <authorList>
            <person name="Garcia R."/>
            <person name="Popoff A."/>
            <person name="Bader C.D."/>
            <person name="Loehr J."/>
            <person name="Walesch S."/>
            <person name="Walt C."/>
            <person name="Boldt J."/>
            <person name="Bunk B."/>
            <person name="Haeckl F.J.F.P.J."/>
            <person name="Gunesch A.P."/>
            <person name="Birkelbach J."/>
            <person name="Nuebel U."/>
            <person name="Pietschmann T."/>
            <person name="Bach T."/>
            <person name="Mueller R."/>
        </authorList>
    </citation>
    <scope>NUCLEOTIDE SEQUENCE [LARGE SCALE GENOMIC DNA]</scope>
    <source>
        <strain evidence="8 9">MSr11954</strain>
    </source>
</reference>
<feature type="domain" description="PKS/mFAS DH" evidence="7">
    <location>
        <begin position="954"/>
        <end position="1237"/>
    </location>
</feature>
<dbReference type="GO" id="GO:0016746">
    <property type="term" value="F:acyltransferase activity"/>
    <property type="evidence" value="ECO:0007669"/>
    <property type="project" value="UniProtKB-KW"/>
</dbReference>
<proteinExistence type="predicted"/>
<dbReference type="InterPro" id="IPR001227">
    <property type="entry name" value="Ac_transferase_dom_sf"/>
</dbReference>
<dbReference type="InterPro" id="IPR049551">
    <property type="entry name" value="PKS_DH_C"/>
</dbReference>
<evidence type="ECO:0000313" key="9">
    <source>
        <dbReference type="Proteomes" id="UP001370348"/>
    </source>
</evidence>
<dbReference type="SMART" id="SM01294">
    <property type="entry name" value="PKS_PP_betabranch"/>
    <property type="match status" value="1"/>
</dbReference>
<dbReference type="InterPro" id="IPR016036">
    <property type="entry name" value="Malonyl_transacylase_ACP-bd"/>
</dbReference>
<dbReference type="InterPro" id="IPR020841">
    <property type="entry name" value="PKS_Beta-ketoAc_synthase_dom"/>
</dbReference>
<keyword evidence="9" id="KW-1185">Reference proteome</keyword>
<dbReference type="InterPro" id="IPR042104">
    <property type="entry name" value="PKS_dehydratase_sf"/>
</dbReference>
<keyword evidence="8" id="KW-0012">Acyltransferase</keyword>
<dbReference type="Pfam" id="PF22621">
    <property type="entry name" value="CurL-like_PKS_C"/>
    <property type="match status" value="1"/>
</dbReference>
<dbReference type="Pfam" id="PF02801">
    <property type="entry name" value="Ketoacyl-synt_C"/>
    <property type="match status" value="1"/>
</dbReference>
<keyword evidence="3" id="KW-0808">Transferase</keyword>
<name>A0ABZ2MAQ6_9BACT</name>
<dbReference type="SMART" id="SM00827">
    <property type="entry name" value="PKS_AT"/>
    <property type="match status" value="1"/>
</dbReference>
<dbReference type="InterPro" id="IPR016035">
    <property type="entry name" value="Acyl_Trfase/lysoPLipase"/>
</dbReference>
<feature type="region of interest" description="N-terminal hotdog fold" evidence="4">
    <location>
        <begin position="954"/>
        <end position="1078"/>
    </location>
</feature>
<evidence type="ECO:0000256" key="1">
    <source>
        <dbReference type="ARBA" id="ARBA00022450"/>
    </source>
</evidence>
<evidence type="ECO:0000259" key="5">
    <source>
        <dbReference type="PROSITE" id="PS50075"/>
    </source>
</evidence>
<dbReference type="InterPro" id="IPR014031">
    <property type="entry name" value="Ketoacyl_synth_C"/>
</dbReference>
<dbReference type="InterPro" id="IPR006162">
    <property type="entry name" value="Ppantetheine_attach_site"/>
</dbReference>
<evidence type="ECO:0000256" key="2">
    <source>
        <dbReference type="ARBA" id="ARBA00022553"/>
    </source>
</evidence>
<keyword evidence="1" id="KW-0596">Phosphopantetheine</keyword>
<dbReference type="SMART" id="SM00823">
    <property type="entry name" value="PKS_PP"/>
    <property type="match status" value="1"/>
</dbReference>
<dbReference type="PROSITE" id="PS52004">
    <property type="entry name" value="KS3_2"/>
    <property type="match status" value="1"/>
</dbReference>
<dbReference type="Gene3D" id="1.10.1200.10">
    <property type="entry name" value="ACP-like"/>
    <property type="match status" value="1"/>
</dbReference>
<dbReference type="SUPFAM" id="SSF52151">
    <property type="entry name" value="FabD/lysophospholipase-like"/>
    <property type="match status" value="1"/>
</dbReference>
<dbReference type="InterPro" id="IPR049552">
    <property type="entry name" value="PKS_DH_N"/>
</dbReference>
<dbReference type="InterPro" id="IPR036736">
    <property type="entry name" value="ACP-like_sf"/>
</dbReference>
<dbReference type="SUPFAM" id="SSF47336">
    <property type="entry name" value="ACP-like"/>
    <property type="match status" value="1"/>
</dbReference>
<dbReference type="InterPro" id="IPR050091">
    <property type="entry name" value="PKS_NRPS_Biosynth_Enz"/>
</dbReference>
<comment type="caution">
    <text evidence="4">Lacks conserved residue(s) required for the propagation of feature annotation.</text>
</comment>
<dbReference type="InterPro" id="IPR020806">
    <property type="entry name" value="PKS_PP-bd"/>
</dbReference>
<dbReference type="SUPFAM" id="SSF55048">
    <property type="entry name" value="Probable ACP-binding domain of malonyl-CoA ACP transacylase"/>
    <property type="match status" value="1"/>
</dbReference>
<keyword evidence="2" id="KW-0597">Phosphoprotein</keyword>
<dbReference type="PANTHER" id="PTHR43775">
    <property type="entry name" value="FATTY ACID SYNTHASE"/>
    <property type="match status" value="1"/>
</dbReference>
<protein>
    <submittedName>
        <fullName evidence="8">Acyltransferase domain-containing protein</fullName>
    </submittedName>
</protein>
<gene>
    <name evidence="8" type="ORF">LZC94_20460</name>
</gene>
<evidence type="ECO:0000256" key="4">
    <source>
        <dbReference type="PROSITE-ProRule" id="PRU01363"/>
    </source>
</evidence>